<name>A0A0L8ALH2_9BACT</name>
<evidence type="ECO:0000313" key="3">
    <source>
        <dbReference type="Proteomes" id="UP000036908"/>
    </source>
</evidence>
<dbReference type="PATRIC" id="fig|1566026.4.peg.3401"/>
<dbReference type="SUPFAM" id="SSF51658">
    <property type="entry name" value="Xylose isomerase-like"/>
    <property type="match status" value="1"/>
</dbReference>
<dbReference type="OrthoDB" id="9798407at2"/>
<evidence type="ECO:0000259" key="1">
    <source>
        <dbReference type="Pfam" id="PF01261"/>
    </source>
</evidence>
<dbReference type="InterPro" id="IPR050312">
    <property type="entry name" value="IolE/XylAMocC-like"/>
</dbReference>
<comment type="caution">
    <text evidence="2">The sequence shown here is derived from an EMBL/GenBank/DDBJ whole genome shotgun (WGS) entry which is preliminary data.</text>
</comment>
<dbReference type="EMBL" id="JSVA01000008">
    <property type="protein sequence ID" value="KOF03209.1"/>
    <property type="molecule type" value="Genomic_DNA"/>
</dbReference>
<dbReference type="Gene3D" id="3.20.20.150">
    <property type="entry name" value="Divalent-metal-dependent TIM barrel enzymes"/>
    <property type="match status" value="1"/>
</dbReference>
<dbReference type="PANTHER" id="PTHR12110">
    <property type="entry name" value="HYDROXYPYRUVATE ISOMERASE"/>
    <property type="match status" value="1"/>
</dbReference>
<keyword evidence="3" id="KW-1185">Reference proteome</keyword>
<dbReference type="RefSeq" id="WP_071426742.1">
    <property type="nucleotide sequence ID" value="NZ_JSVA01000008.1"/>
</dbReference>
<dbReference type="InterPro" id="IPR013022">
    <property type="entry name" value="Xyl_isomerase-like_TIM-brl"/>
</dbReference>
<dbReference type="AlphaFoldDB" id="A0A0L8ALH2"/>
<sequence length="293" mass="33487">MKRRDFLQKSALTSAGLLATGSLFSQPFFEGKIKQFGFQVYTVRDVIKKDMAGTLKTLKKAGYDYAEFFDFADGKLLGMPIKEAKAIIDASKIKLKSIHVPTGTQAHTTPGTMVNNWQKAVDDAAELGAEYLVCAYLDSAERQTIDQYKKVSELFNRSAEICKKSGIKFAYHNHAFEFKEIDGQIPYDVLLKETDADLVKMELDMYWVRFADQNPIKIIQKDRGRFPLWHVKDMSMDDDRKMKEVGAGRIDWKQLFAYDKDAGLEYFFVEQDGNWAENSVQSLVTSIKHLKKI</sequence>
<dbReference type="Proteomes" id="UP000036908">
    <property type="component" value="Unassembled WGS sequence"/>
</dbReference>
<dbReference type="PANTHER" id="PTHR12110:SF41">
    <property type="entry name" value="INOSOSE DEHYDRATASE"/>
    <property type="match status" value="1"/>
</dbReference>
<accession>A0A0L8ALH2</accession>
<dbReference type="Pfam" id="PF01261">
    <property type="entry name" value="AP_endonuc_2"/>
    <property type="match status" value="1"/>
</dbReference>
<gene>
    <name evidence="2" type="ORF">OB69_07835</name>
</gene>
<organism evidence="2 3">
    <name type="scientific">Roseivirga seohaensis subsp. aquiponti</name>
    <dbReference type="NCBI Taxonomy" id="1566026"/>
    <lineage>
        <taxon>Bacteria</taxon>
        <taxon>Pseudomonadati</taxon>
        <taxon>Bacteroidota</taxon>
        <taxon>Cytophagia</taxon>
        <taxon>Cytophagales</taxon>
        <taxon>Roseivirgaceae</taxon>
        <taxon>Roseivirga</taxon>
    </lineage>
</organism>
<proteinExistence type="predicted"/>
<reference evidence="3" key="1">
    <citation type="submission" date="2014-11" db="EMBL/GenBank/DDBJ databases">
        <title>Genome sequencing of Roseivirga sp. D-25.</title>
        <authorList>
            <person name="Selvaratnam C."/>
            <person name="Thevarajoo S."/>
            <person name="Goh K.M."/>
            <person name="Eee R."/>
            <person name="Chan K.-G."/>
            <person name="Chong C.S."/>
        </authorList>
    </citation>
    <scope>NUCLEOTIDE SEQUENCE [LARGE SCALE GENOMIC DNA]</scope>
    <source>
        <strain evidence="3">D-25</strain>
    </source>
</reference>
<protein>
    <recommendedName>
        <fullName evidence="1">Xylose isomerase-like TIM barrel domain-containing protein</fullName>
    </recommendedName>
</protein>
<feature type="domain" description="Xylose isomerase-like TIM barrel" evidence="1">
    <location>
        <begin position="56"/>
        <end position="290"/>
    </location>
</feature>
<dbReference type="InterPro" id="IPR036237">
    <property type="entry name" value="Xyl_isomerase-like_sf"/>
</dbReference>
<evidence type="ECO:0000313" key="2">
    <source>
        <dbReference type="EMBL" id="KOF03209.1"/>
    </source>
</evidence>